<evidence type="ECO:0000259" key="3">
    <source>
        <dbReference type="Pfam" id="PF02568"/>
    </source>
</evidence>
<dbReference type="AlphaFoldDB" id="C4FKS0"/>
<protein>
    <submittedName>
        <fullName evidence="5">Thiamine biosynthesis protein</fullName>
    </submittedName>
</protein>
<keyword evidence="1" id="KW-0547">Nucleotide-binding</keyword>
<dbReference type="GO" id="GO:0004810">
    <property type="term" value="F:CCA tRNA nucleotidyltransferase activity"/>
    <property type="evidence" value="ECO:0007669"/>
    <property type="project" value="InterPro"/>
</dbReference>
<dbReference type="GO" id="GO:0005524">
    <property type="term" value="F:ATP binding"/>
    <property type="evidence" value="ECO:0007669"/>
    <property type="project" value="UniProtKB-KW"/>
</dbReference>
<dbReference type="SUPFAM" id="SSF52402">
    <property type="entry name" value="Adenine nucleotide alpha hydrolases-like"/>
    <property type="match status" value="1"/>
</dbReference>
<dbReference type="InterPro" id="IPR020536">
    <property type="entry name" value="ThiI_AANH"/>
</dbReference>
<evidence type="ECO:0000313" key="6">
    <source>
        <dbReference type="Proteomes" id="UP000005540"/>
    </source>
</evidence>
<dbReference type="PANTHER" id="PTHR11933">
    <property type="entry name" value="TRNA 5-METHYLAMINOMETHYL-2-THIOURIDYLATE -METHYLTRANSFERASE"/>
    <property type="match status" value="1"/>
</dbReference>
<gene>
    <name evidence="5" type="ORF">SULYE_1170</name>
</gene>
<evidence type="ECO:0000259" key="4">
    <source>
        <dbReference type="Pfam" id="PF18297"/>
    </source>
</evidence>
<dbReference type="PANTHER" id="PTHR11933:SF6">
    <property type="entry name" value="THIL AANH DOMAIN-CONTAINING PROTEIN"/>
    <property type="match status" value="1"/>
</dbReference>
<feature type="domain" description="NFACT protein RNA binding" evidence="4">
    <location>
        <begin position="241"/>
        <end position="343"/>
    </location>
</feature>
<evidence type="ECO:0000256" key="2">
    <source>
        <dbReference type="ARBA" id="ARBA00022840"/>
    </source>
</evidence>
<dbReference type="InterPro" id="IPR059101">
    <property type="entry name" value="NFACT-R_2"/>
</dbReference>
<dbReference type="RefSeq" id="WP_007547322.1">
    <property type="nucleotide sequence ID" value="NZ_ABZS01000113.1"/>
</dbReference>
<dbReference type="EMBL" id="ABZS01000113">
    <property type="protein sequence ID" value="EEP60323.1"/>
    <property type="molecule type" value="Genomic_DNA"/>
</dbReference>
<keyword evidence="2" id="KW-0067">ATP-binding</keyword>
<organism evidence="5 6">
    <name type="scientific">Sulfurihydrogenibium yellowstonense SS-5</name>
    <dbReference type="NCBI Taxonomy" id="432331"/>
    <lineage>
        <taxon>Bacteria</taxon>
        <taxon>Pseudomonadati</taxon>
        <taxon>Aquificota</taxon>
        <taxon>Aquificia</taxon>
        <taxon>Aquificales</taxon>
        <taxon>Hydrogenothermaceae</taxon>
        <taxon>Sulfurihydrogenibium</taxon>
    </lineage>
</organism>
<accession>C4FKS0</accession>
<feature type="domain" description="Thil AANH" evidence="3">
    <location>
        <begin position="3"/>
        <end position="157"/>
    </location>
</feature>
<dbReference type="Pfam" id="PF02568">
    <property type="entry name" value="ThiI"/>
    <property type="match status" value="1"/>
</dbReference>
<proteinExistence type="predicted"/>
<evidence type="ECO:0000313" key="5">
    <source>
        <dbReference type="EMBL" id="EEP60323.1"/>
    </source>
</evidence>
<dbReference type="Proteomes" id="UP000005540">
    <property type="component" value="Unassembled WGS sequence"/>
</dbReference>
<sequence>MKRKAVALYSGGLDSTLAIKLVQNQGIDVLALHFYTGFCITETKRRRGEKKEDGSHYINPALKFAAKYGFPLEIVDISDGYMDVILNPKFGYGANINPCIDCRIYMFKKAKEIMQEVGADFVISGEVLGQRPKSQKSIPLKIIEREAGLEGLILRPLSAKKLPPTIPEINGWVDREKLEGIVGRSRKRQIELAKELGIDEYESPAGGCCYLTDENYAYKYKETMAVEGKITQEDLVLFTVGRHFRLDSGTKLIVSRNEGENNFLLGFKKNYHFFEPIGKGPVAIAKTINGEILDEDDKQIIANIIARYSKTIDGKIDVKYSFMDREEILTGFPFDDETINQWRVSLNGNKSRHSP</sequence>
<dbReference type="Pfam" id="PF18297">
    <property type="entry name" value="NFACT-R_2"/>
    <property type="match status" value="1"/>
</dbReference>
<comment type="caution">
    <text evidence="5">The sequence shown here is derived from an EMBL/GenBank/DDBJ whole genome shotgun (WGS) entry which is preliminary data.</text>
</comment>
<reference evidence="5 6" key="1">
    <citation type="submission" date="2009-04" db="EMBL/GenBank/DDBJ databases">
        <authorList>
            <person name="Reysenbach A.-L."/>
            <person name="Heidelberg J.F."/>
            <person name="Nelson W.C."/>
        </authorList>
    </citation>
    <scope>NUCLEOTIDE SEQUENCE [LARGE SCALE GENOMIC DNA]</scope>
    <source>
        <strain evidence="5 6">SS-5</strain>
    </source>
</reference>
<dbReference type="Gene3D" id="3.40.50.620">
    <property type="entry name" value="HUPs"/>
    <property type="match status" value="1"/>
</dbReference>
<dbReference type="InterPro" id="IPR014729">
    <property type="entry name" value="Rossmann-like_a/b/a_fold"/>
</dbReference>
<keyword evidence="6" id="KW-1185">Reference proteome</keyword>
<evidence type="ECO:0000256" key="1">
    <source>
        <dbReference type="ARBA" id="ARBA00022741"/>
    </source>
</evidence>
<name>C4FKS0_9AQUI</name>
<dbReference type="OrthoDB" id="9781887at2"/>